<dbReference type="GO" id="GO:0016020">
    <property type="term" value="C:membrane"/>
    <property type="evidence" value="ECO:0007669"/>
    <property type="project" value="UniProtKB-SubCell"/>
</dbReference>
<gene>
    <name evidence="19" type="ORF">SELMODRAFT_16411</name>
</gene>
<evidence type="ECO:0000256" key="3">
    <source>
        <dbReference type="ARBA" id="ARBA00022527"/>
    </source>
</evidence>
<dbReference type="SUPFAM" id="SSF56112">
    <property type="entry name" value="Protein kinase-like (PK-like)"/>
    <property type="match status" value="1"/>
</dbReference>
<proteinExistence type="inferred from homology"/>
<feature type="non-terminal residue" evidence="19">
    <location>
        <position position="1"/>
    </location>
</feature>
<evidence type="ECO:0000256" key="9">
    <source>
        <dbReference type="ARBA" id="ARBA00022840"/>
    </source>
</evidence>
<feature type="non-terminal residue" evidence="19">
    <location>
        <position position="221"/>
    </location>
</feature>
<keyword evidence="12" id="KW-0675">Receptor</keyword>
<protein>
    <recommendedName>
        <fullName evidence="2">non-specific serine/threonine protein kinase</fullName>
        <ecNumber evidence="2">2.7.11.1</ecNumber>
    </recommendedName>
</protein>
<dbReference type="FunFam" id="3.30.200.20:FF:000015">
    <property type="entry name" value="Somatic embryogenesis receptor kinase 1"/>
    <property type="match status" value="1"/>
</dbReference>
<keyword evidence="13" id="KW-0325">Glycoprotein</keyword>
<evidence type="ECO:0000256" key="2">
    <source>
        <dbReference type="ARBA" id="ARBA00012513"/>
    </source>
</evidence>
<dbReference type="HOGENOM" id="CLU_000288_21_4_1"/>
<comment type="catalytic activity">
    <reaction evidence="15">
        <text>L-seryl-[protein] + ATP = O-phospho-L-seryl-[protein] + ADP + H(+)</text>
        <dbReference type="Rhea" id="RHEA:17989"/>
        <dbReference type="Rhea" id="RHEA-COMP:9863"/>
        <dbReference type="Rhea" id="RHEA-COMP:11604"/>
        <dbReference type="ChEBI" id="CHEBI:15378"/>
        <dbReference type="ChEBI" id="CHEBI:29999"/>
        <dbReference type="ChEBI" id="CHEBI:30616"/>
        <dbReference type="ChEBI" id="CHEBI:83421"/>
        <dbReference type="ChEBI" id="CHEBI:456216"/>
        <dbReference type="EC" id="2.7.11.1"/>
    </reaction>
</comment>
<comment type="similarity">
    <text evidence="17">Belongs to the protein kinase superfamily.</text>
</comment>
<dbReference type="PROSITE" id="PS00107">
    <property type="entry name" value="PROTEIN_KINASE_ATP"/>
    <property type="match status" value="1"/>
</dbReference>
<dbReference type="Pfam" id="PF00069">
    <property type="entry name" value="Pkinase"/>
    <property type="match status" value="1"/>
</dbReference>
<sequence>LIRFDMHEMKAATRNFHRTTLIGQGGYGNVYKGVLQDGTVVALKRFKNCSPAGDEGFVHEMEMISSVRHKNLAPLLGWCIGSSRSEGHQRIIVYEFMSNGSLDDHLFGKFKKNLDWPTRQKIAIGTAKGLAYLHNGAQPAIIHRDIKGGNILLDSEFNAKVADFGLAKFAPEGMTHMTTGVAGTQGYVAPEYVLYNQLTDKSDVYSFGIVFLELLSGRKAL</sequence>
<dbReference type="PROSITE" id="PS00108">
    <property type="entry name" value="PROTEIN_KINASE_ST"/>
    <property type="match status" value="1"/>
</dbReference>
<evidence type="ECO:0000256" key="8">
    <source>
        <dbReference type="ARBA" id="ARBA00022777"/>
    </source>
</evidence>
<evidence type="ECO:0000256" key="5">
    <source>
        <dbReference type="ARBA" id="ARBA00022692"/>
    </source>
</evidence>
<evidence type="ECO:0000313" key="20">
    <source>
        <dbReference type="Proteomes" id="UP000001514"/>
    </source>
</evidence>
<dbReference type="Proteomes" id="UP000001514">
    <property type="component" value="Unassembled WGS sequence"/>
</dbReference>
<keyword evidence="3 17" id="KW-0723">Serine/threonine-protein kinase</keyword>
<dbReference type="GO" id="GO:0005524">
    <property type="term" value="F:ATP binding"/>
    <property type="evidence" value="ECO:0007669"/>
    <property type="project" value="UniProtKB-UniRule"/>
</dbReference>
<feature type="binding site" evidence="16">
    <location>
        <position position="44"/>
    </location>
    <ligand>
        <name>ATP</name>
        <dbReference type="ChEBI" id="CHEBI:30616"/>
    </ligand>
</feature>
<evidence type="ECO:0000256" key="13">
    <source>
        <dbReference type="ARBA" id="ARBA00023180"/>
    </source>
</evidence>
<keyword evidence="5" id="KW-0812">Transmembrane</keyword>
<dbReference type="Gene3D" id="3.30.200.20">
    <property type="entry name" value="Phosphorylase Kinase, domain 1"/>
    <property type="match status" value="1"/>
</dbReference>
<dbReference type="GO" id="GO:0004674">
    <property type="term" value="F:protein serine/threonine kinase activity"/>
    <property type="evidence" value="ECO:0007669"/>
    <property type="project" value="UniProtKB-KW"/>
</dbReference>
<keyword evidence="9 16" id="KW-0067">ATP-binding</keyword>
<dbReference type="InParanoid" id="D8SKX3"/>
<dbReference type="PROSITE" id="PS50011">
    <property type="entry name" value="PROTEIN_KINASE_DOM"/>
    <property type="match status" value="1"/>
</dbReference>
<keyword evidence="20" id="KW-1185">Reference proteome</keyword>
<dbReference type="InterPro" id="IPR011009">
    <property type="entry name" value="Kinase-like_dom_sf"/>
</dbReference>
<evidence type="ECO:0000256" key="12">
    <source>
        <dbReference type="ARBA" id="ARBA00023170"/>
    </source>
</evidence>
<dbReference type="EMBL" id="GL377625">
    <property type="protein sequence ID" value="EFJ15052.1"/>
    <property type="molecule type" value="Genomic_DNA"/>
</dbReference>
<keyword evidence="7 16" id="KW-0547">Nucleotide-binding</keyword>
<organism evidence="20">
    <name type="scientific">Selaginella moellendorffii</name>
    <name type="common">Spikemoss</name>
    <dbReference type="NCBI Taxonomy" id="88036"/>
    <lineage>
        <taxon>Eukaryota</taxon>
        <taxon>Viridiplantae</taxon>
        <taxon>Streptophyta</taxon>
        <taxon>Embryophyta</taxon>
        <taxon>Tracheophyta</taxon>
        <taxon>Lycopodiopsida</taxon>
        <taxon>Selaginellales</taxon>
        <taxon>Selaginellaceae</taxon>
        <taxon>Selaginella</taxon>
    </lineage>
</organism>
<keyword evidence="8" id="KW-0418">Kinase</keyword>
<dbReference type="PANTHER" id="PTHR47989:SF62">
    <property type="entry name" value="OS05G0423500 PROTEIN"/>
    <property type="match status" value="1"/>
</dbReference>
<comment type="catalytic activity">
    <reaction evidence="14">
        <text>L-threonyl-[protein] + ATP = O-phospho-L-threonyl-[protein] + ADP + H(+)</text>
        <dbReference type="Rhea" id="RHEA:46608"/>
        <dbReference type="Rhea" id="RHEA-COMP:11060"/>
        <dbReference type="Rhea" id="RHEA-COMP:11605"/>
        <dbReference type="ChEBI" id="CHEBI:15378"/>
        <dbReference type="ChEBI" id="CHEBI:30013"/>
        <dbReference type="ChEBI" id="CHEBI:30616"/>
        <dbReference type="ChEBI" id="CHEBI:61977"/>
        <dbReference type="ChEBI" id="CHEBI:456216"/>
        <dbReference type="EC" id="2.7.11.1"/>
    </reaction>
</comment>
<evidence type="ECO:0000259" key="18">
    <source>
        <dbReference type="PROSITE" id="PS50011"/>
    </source>
</evidence>
<dbReference type="Gene3D" id="1.10.510.10">
    <property type="entry name" value="Transferase(Phosphotransferase) domain 1"/>
    <property type="match status" value="1"/>
</dbReference>
<dbReference type="FunFam" id="1.10.510.10:FF:000287">
    <property type="entry name" value="probable LRR receptor-like serine/threonine-protein kinase RKF3"/>
    <property type="match status" value="1"/>
</dbReference>
<accession>D8SKX3</accession>
<evidence type="ECO:0000256" key="10">
    <source>
        <dbReference type="ARBA" id="ARBA00022989"/>
    </source>
</evidence>
<evidence type="ECO:0000256" key="1">
    <source>
        <dbReference type="ARBA" id="ARBA00004479"/>
    </source>
</evidence>
<keyword evidence="4" id="KW-0808">Transferase</keyword>
<evidence type="ECO:0000256" key="14">
    <source>
        <dbReference type="ARBA" id="ARBA00047899"/>
    </source>
</evidence>
<dbReference type="GO" id="GO:0004672">
    <property type="term" value="F:protein kinase activity"/>
    <property type="evidence" value="ECO:0000318"/>
    <property type="project" value="GO_Central"/>
</dbReference>
<dbReference type="eggNOG" id="KOG1187">
    <property type="taxonomic scope" value="Eukaryota"/>
</dbReference>
<dbReference type="KEGG" id="smo:SELMODRAFT_16411"/>
<evidence type="ECO:0000313" key="19">
    <source>
        <dbReference type="EMBL" id="EFJ15052.1"/>
    </source>
</evidence>
<keyword evidence="11" id="KW-0472">Membrane</keyword>
<dbReference type="PIRSF" id="PIRSF000654">
    <property type="entry name" value="Integrin-linked_kinase"/>
    <property type="match status" value="1"/>
</dbReference>
<dbReference type="OMA" id="NEMNACV"/>
<keyword evidence="6" id="KW-0732">Signal</keyword>
<evidence type="ECO:0000256" key="15">
    <source>
        <dbReference type="ARBA" id="ARBA00048679"/>
    </source>
</evidence>
<dbReference type="InterPro" id="IPR000719">
    <property type="entry name" value="Prot_kinase_dom"/>
</dbReference>
<feature type="domain" description="Protein kinase" evidence="18">
    <location>
        <begin position="16"/>
        <end position="221"/>
    </location>
</feature>
<dbReference type="AlphaFoldDB" id="D8SKX3"/>
<evidence type="ECO:0000256" key="4">
    <source>
        <dbReference type="ARBA" id="ARBA00022679"/>
    </source>
</evidence>
<evidence type="ECO:0000256" key="16">
    <source>
        <dbReference type="PROSITE-ProRule" id="PRU10141"/>
    </source>
</evidence>
<name>D8SKX3_SELML</name>
<dbReference type="EC" id="2.7.11.1" evidence="2"/>
<evidence type="ECO:0000256" key="6">
    <source>
        <dbReference type="ARBA" id="ARBA00022729"/>
    </source>
</evidence>
<dbReference type="InterPro" id="IPR008271">
    <property type="entry name" value="Ser/Thr_kinase_AS"/>
</dbReference>
<keyword evidence="10" id="KW-1133">Transmembrane helix</keyword>
<evidence type="ECO:0000256" key="17">
    <source>
        <dbReference type="RuleBase" id="RU000304"/>
    </source>
</evidence>
<evidence type="ECO:0000256" key="11">
    <source>
        <dbReference type="ARBA" id="ARBA00023136"/>
    </source>
</evidence>
<dbReference type="SMART" id="SM00220">
    <property type="entry name" value="S_TKc"/>
    <property type="match status" value="1"/>
</dbReference>
<reference evidence="19 20" key="1">
    <citation type="journal article" date="2011" name="Science">
        <title>The Selaginella genome identifies genetic changes associated with the evolution of vascular plants.</title>
        <authorList>
            <person name="Banks J.A."/>
            <person name="Nishiyama T."/>
            <person name="Hasebe M."/>
            <person name="Bowman J.L."/>
            <person name="Gribskov M."/>
            <person name="dePamphilis C."/>
            <person name="Albert V.A."/>
            <person name="Aono N."/>
            <person name="Aoyama T."/>
            <person name="Ambrose B.A."/>
            <person name="Ashton N.W."/>
            <person name="Axtell M.J."/>
            <person name="Barker E."/>
            <person name="Barker M.S."/>
            <person name="Bennetzen J.L."/>
            <person name="Bonawitz N.D."/>
            <person name="Chapple C."/>
            <person name="Cheng C."/>
            <person name="Correa L.G."/>
            <person name="Dacre M."/>
            <person name="DeBarry J."/>
            <person name="Dreyer I."/>
            <person name="Elias M."/>
            <person name="Engstrom E.M."/>
            <person name="Estelle M."/>
            <person name="Feng L."/>
            <person name="Finet C."/>
            <person name="Floyd S.K."/>
            <person name="Frommer W.B."/>
            <person name="Fujita T."/>
            <person name="Gramzow L."/>
            <person name="Gutensohn M."/>
            <person name="Harholt J."/>
            <person name="Hattori M."/>
            <person name="Heyl A."/>
            <person name="Hirai T."/>
            <person name="Hiwatashi Y."/>
            <person name="Ishikawa M."/>
            <person name="Iwata M."/>
            <person name="Karol K.G."/>
            <person name="Koehler B."/>
            <person name="Kolukisaoglu U."/>
            <person name="Kubo M."/>
            <person name="Kurata T."/>
            <person name="Lalonde S."/>
            <person name="Li K."/>
            <person name="Li Y."/>
            <person name="Litt A."/>
            <person name="Lyons E."/>
            <person name="Manning G."/>
            <person name="Maruyama T."/>
            <person name="Michael T.P."/>
            <person name="Mikami K."/>
            <person name="Miyazaki S."/>
            <person name="Morinaga S."/>
            <person name="Murata T."/>
            <person name="Mueller-Roeber B."/>
            <person name="Nelson D.R."/>
            <person name="Obara M."/>
            <person name="Oguri Y."/>
            <person name="Olmstead R.G."/>
            <person name="Onodera N."/>
            <person name="Petersen B.L."/>
            <person name="Pils B."/>
            <person name="Prigge M."/>
            <person name="Rensing S.A."/>
            <person name="Riano-Pachon D.M."/>
            <person name="Roberts A.W."/>
            <person name="Sato Y."/>
            <person name="Scheller H.V."/>
            <person name="Schulz B."/>
            <person name="Schulz C."/>
            <person name="Shakirov E.V."/>
            <person name="Shibagaki N."/>
            <person name="Shinohara N."/>
            <person name="Shippen D.E."/>
            <person name="Soerensen I."/>
            <person name="Sotooka R."/>
            <person name="Sugimoto N."/>
            <person name="Sugita M."/>
            <person name="Sumikawa N."/>
            <person name="Tanurdzic M."/>
            <person name="Theissen G."/>
            <person name="Ulvskov P."/>
            <person name="Wakazuki S."/>
            <person name="Weng J.K."/>
            <person name="Willats W.W."/>
            <person name="Wipf D."/>
            <person name="Wolf P.G."/>
            <person name="Yang L."/>
            <person name="Zimmer A.D."/>
            <person name="Zhu Q."/>
            <person name="Mitros T."/>
            <person name="Hellsten U."/>
            <person name="Loque D."/>
            <person name="Otillar R."/>
            <person name="Salamov A."/>
            <person name="Schmutz J."/>
            <person name="Shapiro H."/>
            <person name="Lindquist E."/>
            <person name="Lucas S."/>
            <person name="Rokhsar D."/>
            <person name="Grigoriev I.V."/>
        </authorList>
    </citation>
    <scope>NUCLEOTIDE SEQUENCE [LARGE SCALE GENOMIC DNA]</scope>
</reference>
<dbReference type="InterPro" id="IPR017441">
    <property type="entry name" value="Protein_kinase_ATP_BS"/>
</dbReference>
<comment type="subcellular location">
    <subcellularLocation>
        <location evidence="1">Membrane</location>
        <topology evidence="1">Single-pass type I membrane protein</topology>
    </subcellularLocation>
</comment>
<dbReference type="PANTHER" id="PTHR47989">
    <property type="entry name" value="OS01G0750732 PROTEIN"/>
    <property type="match status" value="1"/>
</dbReference>
<evidence type="ECO:0000256" key="7">
    <source>
        <dbReference type="ARBA" id="ARBA00022741"/>
    </source>
</evidence>